<evidence type="ECO:0000313" key="1">
    <source>
        <dbReference type="EMBL" id="ROL54412.1"/>
    </source>
</evidence>
<keyword evidence="2" id="KW-1185">Reference proteome</keyword>
<comment type="caution">
    <text evidence="1">The sequence shown here is derived from an EMBL/GenBank/DDBJ whole genome shotgun (WGS) entry which is preliminary data.</text>
</comment>
<name>A0A3N0Z7W6_ANAGA</name>
<organism evidence="1 2">
    <name type="scientific">Anabarilius grahami</name>
    <name type="common">Kanglang fish</name>
    <name type="synonym">Barilius grahami</name>
    <dbReference type="NCBI Taxonomy" id="495550"/>
    <lineage>
        <taxon>Eukaryota</taxon>
        <taxon>Metazoa</taxon>
        <taxon>Chordata</taxon>
        <taxon>Craniata</taxon>
        <taxon>Vertebrata</taxon>
        <taxon>Euteleostomi</taxon>
        <taxon>Actinopterygii</taxon>
        <taxon>Neopterygii</taxon>
        <taxon>Teleostei</taxon>
        <taxon>Ostariophysi</taxon>
        <taxon>Cypriniformes</taxon>
        <taxon>Xenocyprididae</taxon>
        <taxon>Xenocypridinae</taxon>
        <taxon>Xenocypridinae incertae sedis</taxon>
        <taxon>Anabarilius</taxon>
    </lineage>
</organism>
<proteinExistence type="predicted"/>
<dbReference type="Proteomes" id="UP000281406">
    <property type="component" value="Unassembled WGS sequence"/>
</dbReference>
<sequence length="115" mass="13249">MQFINWACTHLLELDLSSQRIIRRAAWPIMSCKDLIKKTSKGCNYSILLLIKKPSIAHSSERERQKTKREREKERGITVALCFSKLMKNDKNLGLELSSLFALQTHNANKMEKSG</sequence>
<evidence type="ECO:0000313" key="2">
    <source>
        <dbReference type="Proteomes" id="UP000281406"/>
    </source>
</evidence>
<dbReference type="AlphaFoldDB" id="A0A3N0Z7W6"/>
<reference evidence="1 2" key="1">
    <citation type="submission" date="2018-10" db="EMBL/GenBank/DDBJ databases">
        <title>Genome assembly for a Yunnan-Guizhou Plateau 3E fish, Anabarilius grahami (Regan), and its evolutionary and genetic applications.</title>
        <authorList>
            <person name="Jiang W."/>
        </authorList>
    </citation>
    <scope>NUCLEOTIDE SEQUENCE [LARGE SCALE GENOMIC DNA]</scope>
    <source>
        <strain evidence="1">AG-KIZ</strain>
        <tissue evidence="1">Muscle</tissue>
    </source>
</reference>
<accession>A0A3N0Z7W6</accession>
<gene>
    <name evidence="1" type="ORF">DPX16_10835</name>
</gene>
<protein>
    <submittedName>
        <fullName evidence="1">Uncharacterized protein</fullName>
    </submittedName>
</protein>
<dbReference type="EMBL" id="RJVU01007007">
    <property type="protein sequence ID" value="ROL54412.1"/>
    <property type="molecule type" value="Genomic_DNA"/>
</dbReference>